<keyword evidence="4 9" id="KW-0805">Transcription regulation</keyword>
<comment type="similarity">
    <text evidence="2 9">Belongs to the Mediator complex subunit 5 family.</text>
</comment>
<dbReference type="Pfam" id="PF08689">
    <property type="entry name" value="Med5"/>
    <property type="match status" value="1"/>
</dbReference>
<keyword evidence="5 9" id="KW-0010">Activator</keyword>
<organism evidence="10 11">
    <name type="scientific">Kluyveromyces marxianus</name>
    <name type="common">Yeast</name>
    <name type="synonym">Candida kefyr</name>
    <dbReference type="NCBI Taxonomy" id="4911"/>
    <lineage>
        <taxon>Eukaryota</taxon>
        <taxon>Fungi</taxon>
        <taxon>Dikarya</taxon>
        <taxon>Ascomycota</taxon>
        <taxon>Saccharomycotina</taxon>
        <taxon>Saccharomycetes</taxon>
        <taxon>Saccharomycetales</taxon>
        <taxon>Saccharomycetaceae</taxon>
        <taxon>Kluyveromyces</taxon>
    </lineage>
</organism>
<evidence type="ECO:0000256" key="5">
    <source>
        <dbReference type="ARBA" id="ARBA00023159"/>
    </source>
</evidence>
<evidence type="ECO:0000256" key="2">
    <source>
        <dbReference type="ARBA" id="ARBA00008782"/>
    </source>
</evidence>
<evidence type="ECO:0000256" key="4">
    <source>
        <dbReference type="ARBA" id="ARBA00023015"/>
    </source>
</evidence>
<accession>A0ABX6F2R8</accession>
<evidence type="ECO:0000313" key="10">
    <source>
        <dbReference type="EMBL" id="QGN17677.1"/>
    </source>
</evidence>
<proteinExistence type="inferred from homology"/>
<evidence type="ECO:0000256" key="1">
    <source>
        <dbReference type="ARBA" id="ARBA00004123"/>
    </source>
</evidence>
<keyword evidence="11" id="KW-1185">Reference proteome</keyword>
<dbReference type="PANTHER" id="PTHR35784">
    <property type="entry name" value="MEDIATOR OF RNA POLYMERASE II TRANSCRIPTION SUBUNIT 5"/>
    <property type="match status" value="1"/>
</dbReference>
<evidence type="ECO:0000256" key="3">
    <source>
        <dbReference type="ARBA" id="ARBA00020628"/>
    </source>
</evidence>
<sequence length="1092" mass="123485">MESFVQLVENCCARGIAAQQFLNFYHEFINEKYEASLNNGNEEREVESRKQVFQNVSEELLTVLQSCSGNQETLLAEYMVHLVFINYDTDLSSALLPRIYSIQSEQLLLHFHSLATSFIGRLEDNLIKDQMRQDLSTFIIPSCLRIDMSTFSNQLFIAVVKYLQALLSLVDGVLEVEMDKEKMKLALSSILTRANKLNRIMGKRVCRDFETKLNVSLASEPSSNKLAAMSSPAIFSPSLGNGIGSGAGMGSLASRLVGTPGSVRPMDMSASSSGPSAPSAASRIQDLKLIRFYKNLWLNNKIHNFNTTDAQFLEKFSSINYRLSSTGMEEHMMEEKITDLIETAYTSFAQLVNNKLYHQTNTHFNLLERKYVHFITKRLPLIIRDFLPQNPSVIVNALQNMDDKVKKAIKSYYSNKNDSPESNEDLFDDYSGNNFDIRHDFLKNLIMLNLRPPSVLNVFLREDQMVDTKTLKTDDSLSIVNSQGVQEKITDLHGTLKSLLSDLDIENQYIGNGTNYQFSPDNSLLKLLMSFDTIAPTKQVEISSAFVQILQTSIENSDLKTLGKVLWVLTTNIGHVTTSMLCCLSPDPFMSTVIGFIDKRQQSSSMSASDEPDFESLHGYITFGMALSFIVFMNKTYGVNVEQYVDNYDTSYAIKFLSTIQEIPNSFVLQHGSPEESNSYLQNWLKDLFINGSISDTQMKNADIKDLINLVPFIFKQSLVAVQSGSVQNMSNISSGSEYFLQPFILPGLIKIMFWLEYYLKSLKSNNPPPQILSSCWELLNIIISPSSLDDDAKGLHFVILKLNCVRLLNVLHMFRNDESNSGQYGVYATHESIDPKLESLISKFEYVASISNIYDVDPKFYETTKEGYSHGTLFSSKIPITNDMPVDKIMTNQLNSFWNLHSSTYYNYDYLLELVKLITPEKFLLDSIKTLTYKVAAYGVPGIQGKLNTSAIEQVANFFAYFMVLHDVQTEEQRLALLNYIETGVIATNKDIEAKPEPETKIDDDFDMLFGEPFNNTVEDTSVVFSQNDQPKGNSFSTVYPVFVGTFGVIIAEMKNRFDKSKAQGILTEEEYQKSTTFTRKYLDNLKNSVV</sequence>
<comment type="function">
    <text evidence="9">Component of the Mediator complex, a coactivator involved in the regulated transcription of nearly all RNA polymerase II-dependent genes. Mediator functions as a bridge to convey information from gene-specific regulatory proteins to the basal RNA polymerase II transcription machinery. Mediator is recruited to promoters by direct interactions with regulatory proteins and serves as a scaffold for the assembly of a functional preinitiation complex with RNA polymerase II and the general transcription factors.</text>
</comment>
<evidence type="ECO:0000313" key="11">
    <source>
        <dbReference type="Proteomes" id="UP000422736"/>
    </source>
</evidence>
<comment type="subcellular location">
    <subcellularLocation>
        <location evidence="1 9">Nucleus</location>
    </subcellularLocation>
</comment>
<protein>
    <recommendedName>
        <fullName evidence="3 9">Mediator of RNA polymerase II transcription subunit 5</fullName>
    </recommendedName>
    <alternativeName>
        <fullName evidence="8 9">Mediator complex subunit 5</fullName>
    </alternativeName>
</protein>
<evidence type="ECO:0000256" key="6">
    <source>
        <dbReference type="ARBA" id="ARBA00023163"/>
    </source>
</evidence>
<keyword evidence="6 9" id="KW-0804">Transcription</keyword>
<reference evidence="10 11" key="1">
    <citation type="submission" date="2016-03" db="EMBL/GenBank/DDBJ databases">
        <title>How can Kluyveromyces marxianus grow so fast - potential evolutionary course in Saccharomyces Complex revealed by comparative genomics.</title>
        <authorList>
            <person name="Mo W."/>
            <person name="Lu W."/>
            <person name="Yang X."/>
            <person name="Qi J."/>
            <person name="Lv H."/>
        </authorList>
    </citation>
    <scope>NUCLEOTIDE SEQUENCE [LARGE SCALE GENOMIC DNA]</scope>
    <source>
        <strain evidence="10 11">FIM1</strain>
    </source>
</reference>
<keyword evidence="7 9" id="KW-0539">Nucleus</keyword>
<name>A0ABX6F2R8_KLUMA</name>
<evidence type="ECO:0000256" key="7">
    <source>
        <dbReference type="ARBA" id="ARBA00023242"/>
    </source>
</evidence>
<evidence type="ECO:0000256" key="8">
    <source>
        <dbReference type="ARBA" id="ARBA00031256"/>
    </source>
</evidence>
<evidence type="ECO:0000256" key="9">
    <source>
        <dbReference type="RuleBase" id="RU364142"/>
    </source>
</evidence>
<comment type="subunit">
    <text evidence="9">Component of the Mediator complex.</text>
</comment>
<dbReference type="Proteomes" id="UP000422736">
    <property type="component" value="Chromosome 8"/>
</dbReference>
<dbReference type="EMBL" id="CP015060">
    <property type="protein sequence ID" value="QGN17677.1"/>
    <property type="molecule type" value="Genomic_DNA"/>
</dbReference>
<dbReference type="PANTHER" id="PTHR35784:SF1">
    <property type="entry name" value="MEDIATOR OF RNA POLYMERASE II TRANSCRIPTION SUBUNIT 5"/>
    <property type="match status" value="1"/>
</dbReference>
<dbReference type="InterPro" id="IPR014801">
    <property type="entry name" value="Mediator_Med5_fun"/>
</dbReference>
<gene>
    <name evidence="10" type="primary">NUT1</name>
    <name evidence="9" type="synonym">MED5</name>
    <name evidence="10" type="ORF">FIM1_4884</name>
</gene>